<feature type="compositionally biased region" description="Polar residues" evidence="1">
    <location>
        <begin position="39"/>
        <end position="49"/>
    </location>
</feature>
<gene>
    <name evidence="3" type="ORF">D9613_006250</name>
</gene>
<name>A0A8H4QVD9_9AGAR</name>
<keyword evidence="4" id="KW-1185">Reference proteome</keyword>
<dbReference type="EMBL" id="JAACJL010000030">
    <property type="protein sequence ID" value="KAF4617903.1"/>
    <property type="molecule type" value="Genomic_DNA"/>
</dbReference>
<evidence type="ECO:0000313" key="3">
    <source>
        <dbReference type="EMBL" id="KAF4617903.1"/>
    </source>
</evidence>
<feature type="domain" description="DUF6699" evidence="2">
    <location>
        <begin position="464"/>
        <end position="558"/>
    </location>
</feature>
<accession>A0A8H4QVD9</accession>
<dbReference type="InterPro" id="IPR046522">
    <property type="entry name" value="DUF6699"/>
</dbReference>
<feature type="compositionally biased region" description="Basic and acidic residues" evidence="1">
    <location>
        <begin position="294"/>
        <end position="306"/>
    </location>
</feature>
<feature type="compositionally biased region" description="Low complexity" evidence="1">
    <location>
        <begin position="341"/>
        <end position="358"/>
    </location>
</feature>
<feature type="region of interest" description="Disordered" evidence="1">
    <location>
        <begin position="230"/>
        <end position="358"/>
    </location>
</feature>
<organism evidence="3 4">
    <name type="scientific">Agrocybe pediades</name>
    <dbReference type="NCBI Taxonomy" id="84607"/>
    <lineage>
        <taxon>Eukaryota</taxon>
        <taxon>Fungi</taxon>
        <taxon>Dikarya</taxon>
        <taxon>Basidiomycota</taxon>
        <taxon>Agaricomycotina</taxon>
        <taxon>Agaricomycetes</taxon>
        <taxon>Agaricomycetidae</taxon>
        <taxon>Agaricales</taxon>
        <taxon>Agaricineae</taxon>
        <taxon>Strophariaceae</taxon>
        <taxon>Agrocybe</taxon>
    </lineage>
</organism>
<feature type="region of interest" description="Disordered" evidence="1">
    <location>
        <begin position="1"/>
        <end position="109"/>
    </location>
</feature>
<dbReference type="Pfam" id="PF20415">
    <property type="entry name" value="DUF6699"/>
    <property type="match status" value="1"/>
</dbReference>
<feature type="compositionally biased region" description="Polar residues" evidence="1">
    <location>
        <begin position="1"/>
        <end position="16"/>
    </location>
</feature>
<evidence type="ECO:0000256" key="1">
    <source>
        <dbReference type="SAM" id="MobiDB-lite"/>
    </source>
</evidence>
<reference evidence="3 4" key="1">
    <citation type="submission" date="2019-12" db="EMBL/GenBank/DDBJ databases">
        <authorList>
            <person name="Floudas D."/>
            <person name="Bentzer J."/>
            <person name="Ahren D."/>
            <person name="Johansson T."/>
            <person name="Persson P."/>
            <person name="Tunlid A."/>
        </authorList>
    </citation>
    <scope>NUCLEOTIDE SEQUENCE [LARGE SCALE GENOMIC DNA]</scope>
    <source>
        <strain evidence="3 4">CBS 102.39</strain>
    </source>
</reference>
<feature type="compositionally biased region" description="Low complexity" evidence="1">
    <location>
        <begin position="247"/>
        <end position="257"/>
    </location>
</feature>
<evidence type="ECO:0000313" key="4">
    <source>
        <dbReference type="Proteomes" id="UP000521872"/>
    </source>
</evidence>
<dbReference type="Proteomes" id="UP000521872">
    <property type="component" value="Unassembled WGS sequence"/>
</dbReference>
<evidence type="ECO:0000259" key="2">
    <source>
        <dbReference type="Pfam" id="PF20415"/>
    </source>
</evidence>
<protein>
    <recommendedName>
        <fullName evidence="2">DUF6699 domain-containing protein</fullName>
    </recommendedName>
</protein>
<proteinExistence type="predicted"/>
<comment type="caution">
    <text evidence="3">The sequence shown here is derived from an EMBL/GenBank/DDBJ whole genome shotgun (WGS) entry which is preliminary data.</text>
</comment>
<sequence>MRLWRNKTSSSTTTFEPKTPRIPKLTLPDEKYVSVPVSFGQSPSEQLPTSLLLRFTPDKRSSTATQDADRSHRRTRTLSTPVQAREPGREVKAPRPIRPHPSQGPYVPADNSLDVYSGIARRPVAVPSAQYLEEQIRKNPPKIMSQYENAEYLRLKRLADKNGVSCNIANSKAYLEVQQEIQEELETRLKDPLAPILKKKAPAPAKKEILDFDEWAGVPVEQGPMDKTTVLAPGQAPKSALKKKSALKLPLKSAMKKTTVDPSKGYQSENETTRRAYDRNGNPIKITEVPSKAYLEEQREREEQEKRHRKSSHAAPPPVIPSSRGFNMPPAATPAPRPHTSIRPALARSSSSSATPSPVERYYIRENVRGFPAVEPPWHDPIYDPRYTELYTGPQRSRIPVTLAWPLIDYDLRKYTSPQPPRLWFDTAFDPMVHPIKIIRSFGIAENMRAIEDAQLNVAENCYVGRMRIKCRYLSQWEIELKAPMGLRIIDVFAAIYKAYNQPLTREEKEAIGPEYLEKCKRSFLQRCEDSPGLTYHEERKGMMRIDLMRGRRLFKGLLPIHGMPDHYELIFDDKVIEQRRR</sequence>
<dbReference type="AlphaFoldDB" id="A0A8H4QVD9"/>